<feature type="compositionally biased region" description="Polar residues" evidence="2">
    <location>
        <begin position="349"/>
        <end position="359"/>
    </location>
</feature>
<dbReference type="SMART" id="SM00355">
    <property type="entry name" value="ZnF_C2H2"/>
    <property type="match status" value="5"/>
</dbReference>
<keyword evidence="1" id="KW-0862">Zinc</keyword>
<dbReference type="GeneID" id="106471046"/>
<proteinExistence type="predicted"/>
<reference evidence="5 6" key="1">
    <citation type="submission" date="2025-05" db="UniProtKB">
        <authorList>
            <consortium name="RefSeq"/>
        </authorList>
    </citation>
    <scope>IDENTIFICATION</scope>
    <source>
        <tissue evidence="5 6">Muscle</tissue>
    </source>
</reference>
<dbReference type="PANTHER" id="PTHR16515">
    <property type="entry name" value="PR DOMAIN ZINC FINGER PROTEIN"/>
    <property type="match status" value="1"/>
</dbReference>
<feature type="domain" description="C2H2-type" evidence="3">
    <location>
        <begin position="277"/>
        <end position="304"/>
    </location>
</feature>
<feature type="region of interest" description="Disordered" evidence="2">
    <location>
        <begin position="599"/>
        <end position="643"/>
    </location>
</feature>
<feature type="compositionally biased region" description="Polar residues" evidence="2">
    <location>
        <begin position="455"/>
        <end position="467"/>
    </location>
</feature>
<dbReference type="Pfam" id="PF00096">
    <property type="entry name" value="zf-C2H2"/>
    <property type="match status" value="5"/>
</dbReference>
<feature type="compositionally biased region" description="Polar residues" evidence="2">
    <location>
        <begin position="421"/>
        <end position="439"/>
    </location>
</feature>
<feature type="region of interest" description="Disordered" evidence="2">
    <location>
        <begin position="320"/>
        <end position="524"/>
    </location>
</feature>
<evidence type="ECO:0000313" key="6">
    <source>
        <dbReference type="RefSeq" id="XP_022255379.1"/>
    </source>
</evidence>
<name>A0ABM1THM3_LIMPO</name>
<dbReference type="PANTHER" id="PTHR16515:SF55">
    <property type="entry name" value="C2H2-TYPE DOMAIN-CONTAINING PROTEIN"/>
    <property type="match status" value="1"/>
</dbReference>
<keyword evidence="1" id="KW-0863">Zinc-finger</keyword>
<evidence type="ECO:0000256" key="1">
    <source>
        <dbReference type="PROSITE-ProRule" id="PRU00042"/>
    </source>
</evidence>
<evidence type="ECO:0000256" key="2">
    <source>
        <dbReference type="SAM" id="MobiDB-lite"/>
    </source>
</evidence>
<dbReference type="InterPro" id="IPR050331">
    <property type="entry name" value="Zinc_finger"/>
</dbReference>
<accession>A0ABM1THM3</accession>
<dbReference type="Gene3D" id="3.30.160.60">
    <property type="entry name" value="Classic Zinc Finger"/>
    <property type="match status" value="5"/>
</dbReference>
<feature type="region of interest" description="Disordered" evidence="2">
    <location>
        <begin position="117"/>
        <end position="177"/>
    </location>
</feature>
<gene>
    <name evidence="5 6" type="primary">LOC106471046</name>
</gene>
<dbReference type="RefSeq" id="XP_022255378.1">
    <property type="nucleotide sequence ID" value="XM_022399670.1"/>
</dbReference>
<protein>
    <submittedName>
        <fullName evidence="5 6">Zinc finger protein 85-like</fullName>
    </submittedName>
</protein>
<feature type="compositionally biased region" description="Low complexity" evidence="2">
    <location>
        <begin position="378"/>
        <end position="392"/>
    </location>
</feature>
<sequence length="643" mass="70636">MTTYPVDGTMHNGSYPWVTPSSLGQKSWPPGYQASLTDLFLKKNPLHFGTGISQLAAASSYIEKMSSLNDHVQKCPHPDAKDKPHPCEVCQQYFSIYNTLKSDGACSSNINYSGGGASNVNRPMSAPPERKQLQTFPQPPTPGSVGQNHPLDQEQALPPPHPLQDRPLNINDPLPMGNQSLRRPRLAATKQFMCPVCYKYFTQKGNLKTHMMIHTGEKPYSCQVCGKSFTQKGNVDTHMKIHTGEKDFGCDICGKRFTQKGNLKTHIRSVHTKEKPFACRVCGKCFSQKGNMQTHMRTHNKDDRFPCTLCGKTFSQKGNLKTHMQRHTGQVTSRRFESQVGSHPCATAPQRSSDSSGATSFAPYRLHKSPTDPRVCAPSPLSSSPSNQPSESHGQASRNIQSPPPQILKPVPESHLHMRTSPLSQMSSGAQNSPLSQISHGAPPSLGTHSLMDQKLSTMPQHPGLSSPSPPDIMNQPPAHLHKPSVHSHQHMSTPLQGDTIPSVMHSPSPHPRMSPVNSPSPHGPFGQLAISESEGRPFYSAPPTPVQASFAHSPRWLSHGYQRHYNSFQPPSTMGSYGPITQHPTPLSRLALLSSNAMAHHHQFSSSSPEEKQNFSTNLAHNQQLESHYHQSAAPDFSQLVD</sequence>
<keyword evidence="4" id="KW-1185">Reference proteome</keyword>
<evidence type="ECO:0000313" key="5">
    <source>
        <dbReference type="RefSeq" id="XP_022255378.1"/>
    </source>
</evidence>
<feature type="domain" description="C2H2-type" evidence="3">
    <location>
        <begin position="192"/>
        <end position="219"/>
    </location>
</feature>
<feature type="compositionally biased region" description="Low complexity" evidence="2">
    <location>
        <begin position="502"/>
        <end position="517"/>
    </location>
</feature>
<feature type="compositionally biased region" description="Basic residues" evidence="2">
    <location>
        <begin position="480"/>
        <end position="490"/>
    </location>
</feature>
<dbReference type="PROSITE" id="PS00028">
    <property type="entry name" value="ZINC_FINGER_C2H2_1"/>
    <property type="match status" value="5"/>
</dbReference>
<dbReference type="SUPFAM" id="SSF57667">
    <property type="entry name" value="beta-beta-alpha zinc fingers"/>
    <property type="match status" value="3"/>
</dbReference>
<evidence type="ECO:0000259" key="3">
    <source>
        <dbReference type="PROSITE" id="PS50157"/>
    </source>
</evidence>
<dbReference type="Proteomes" id="UP000694941">
    <property type="component" value="Unplaced"/>
</dbReference>
<dbReference type="InterPro" id="IPR036236">
    <property type="entry name" value="Znf_C2H2_sf"/>
</dbReference>
<organism evidence="4 6">
    <name type="scientific">Limulus polyphemus</name>
    <name type="common">Atlantic horseshoe crab</name>
    <dbReference type="NCBI Taxonomy" id="6850"/>
    <lineage>
        <taxon>Eukaryota</taxon>
        <taxon>Metazoa</taxon>
        <taxon>Ecdysozoa</taxon>
        <taxon>Arthropoda</taxon>
        <taxon>Chelicerata</taxon>
        <taxon>Merostomata</taxon>
        <taxon>Xiphosura</taxon>
        <taxon>Limulidae</taxon>
        <taxon>Limulus</taxon>
    </lineage>
</organism>
<feature type="compositionally biased region" description="Polar residues" evidence="2">
    <location>
        <begin position="605"/>
        <end position="627"/>
    </location>
</feature>
<feature type="domain" description="C2H2-type" evidence="3">
    <location>
        <begin position="305"/>
        <end position="332"/>
    </location>
</feature>
<dbReference type="PROSITE" id="PS50157">
    <property type="entry name" value="ZINC_FINGER_C2H2_2"/>
    <property type="match status" value="5"/>
</dbReference>
<evidence type="ECO:0000313" key="4">
    <source>
        <dbReference type="Proteomes" id="UP000694941"/>
    </source>
</evidence>
<keyword evidence="1" id="KW-0479">Metal-binding</keyword>
<dbReference type="RefSeq" id="XP_022255379.1">
    <property type="nucleotide sequence ID" value="XM_022399671.1"/>
</dbReference>
<dbReference type="InterPro" id="IPR013087">
    <property type="entry name" value="Znf_C2H2_type"/>
</dbReference>
<feature type="domain" description="C2H2-type" evidence="3">
    <location>
        <begin position="248"/>
        <end position="276"/>
    </location>
</feature>
<feature type="domain" description="C2H2-type" evidence="3">
    <location>
        <begin position="220"/>
        <end position="247"/>
    </location>
</feature>